<name>A0A9P6GTR4_9PLEO</name>
<protein>
    <submittedName>
        <fullName evidence="1">Uncharacterized protein</fullName>
    </submittedName>
</protein>
<gene>
    <name evidence="1" type="ORF">PMIN01_00917</name>
</gene>
<evidence type="ECO:0000313" key="2">
    <source>
        <dbReference type="Proteomes" id="UP000756921"/>
    </source>
</evidence>
<sequence>MIVACDTKLNGDIKRRNKIHNPGNQGGWRRILHYEKMTPEFGALATQVSYEKHHFRIEGAEAKTSYGLRSVDTMFFPKIEINKFIKMLHIRVPLDALGRSRLQRLADGEFGFKNLKSLIVEVAQTIYYIENKAFLESDVFIDFITHKPARFKLSMYKPVVFKHAGAVKYTCSLLHAFWSTPMEPNTEDFVQEMEDSLRKEITFAP</sequence>
<organism evidence="1 2">
    <name type="scientific">Paraphaeosphaeria minitans</name>
    <dbReference type="NCBI Taxonomy" id="565426"/>
    <lineage>
        <taxon>Eukaryota</taxon>
        <taxon>Fungi</taxon>
        <taxon>Dikarya</taxon>
        <taxon>Ascomycota</taxon>
        <taxon>Pezizomycotina</taxon>
        <taxon>Dothideomycetes</taxon>
        <taxon>Pleosporomycetidae</taxon>
        <taxon>Pleosporales</taxon>
        <taxon>Massarineae</taxon>
        <taxon>Didymosphaeriaceae</taxon>
        <taxon>Paraphaeosphaeria</taxon>
    </lineage>
</organism>
<comment type="caution">
    <text evidence="1">The sequence shown here is derived from an EMBL/GenBank/DDBJ whole genome shotgun (WGS) entry which is preliminary data.</text>
</comment>
<dbReference type="OrthoDB" id="3801236at2759"/>
<proteinExistence type="predicted"/>
<reference evidence="1" key="1">
    <citation type="journal article" date="2020" name="Mol. Plant Microbe Interact.">
        <title>Genome Sequence of the Biocontrol Agent Coniothyrium minitans strain Conio (IMI 134523).</title>
        <authorList>
            <person name="Patel D."/>
            <person name="Shittu T.A."/>
            <person name="Baroncelli R."/>
            <person name="Muthumeenakshi S."/>
            <person name="Osborne T.H."/>
            <person name="Janganan T.K."/>
            <person name="Sreenivasaprasad S."/>
        </authorList>
    </citation>
    <scope>NUCLEOTIDE SEQUENCE</scope>
    <source>
        <strain evidence="1">Conio</strain>
    </source>
</reference>
<dbReference type="Proteomes" id="UP000756921">
    <property type="component" value="Unassembled WGS sequence"/>
</dbReference>
<keyword evidence="2" id="KW-1185">Reference proteome</keyword>
<evidence type="ECO:0000313" key="1">
    <source>
        <dbReference type="EMBL" id="KAF9741378.1"/>
    </source>
</evidence>
<dbReference type="EMBL" id="WJXW01000001">
    <property type="protein sequence ID" value="KAF9741378.1"/>
    <property type="molecule type" value="Genomic_DNA"/>
</dbReference>
<dbReference type="AlphaFoldDB" id="A0A9P6GTR4"/>
<accession>A0A9P6GTR4</accession>